<evidence type="ECO:0000256" key="3">
    <source>
        <dbReference type="SAM" id="SignalP"/>
    </source>
</evidence>
<proteinExistence type="predicted"/>
<dbReference type="PANTHER" id="PTHR23259">
    <property type="entry name" value="RIDDLE"/>
    <property type="match status" value="1"/>
</dbReference>
<dbReference type="InterPro" id="IPR051368">
    <property type="entry name" value="SerProtInhib-TIL_Domain"/>
</dbReference>
<evidence type="ECO:0000313" key="5">
    <source>
        <dbReference type="EMBL" id="CAG9122579.1"/>
    </source>
</evidence>
<keyword evidence="1" id="KW-0646">Protease inhibitor</keyword>
<dbReference type="GO" id="GO:0030414">
    <property type="term" value="F:peptidase inhibitor activity"/>
    <property type="evidence" value="ECO:0007669"/>
    <property type="project" value="UniProtKB-KW"/>
</dbReference>
<dbReference type="AlphaFoldDB" id="A0A8S4F305"/>
<dbReference type="Pfam" id="PF01826">
    <property type="entry name" value="TIL"/>
    <property type="match status" value="1"/>
</dbReference>
<evidence type="ECO:0000313" key="6">
    <source>
        <dbReference type="Proteomes" id="UP000653454"/>
    </source>
</evidence>
<protein>
    <submittedName>
        <fullName evidence="5">(diamondback moth) hypothetical protein</fullName>
    </submittedName>
</protein>
<dbReference type="PANTHER" id="PTHR23259:SF70">
    <property type="entry name" value="ACCESSORY GLAND PROTEIN ACP62F-RELATED"/>
    <property type="match status" value="1"/>
</dbReference>
<keyword evidence="3" id="KW-0732">Signal</keyword>
<name>A0A8S4F305_PLUXY</name>
<keyword evidence="6" id="KW-1185">Reference proteome</keyword>
<reference evidence="5" key="1">
    <citation type="submission" date="2020-11" db="EMBL/GenBank/DDBJ databases">
        <authorList>
            <person name="Whiteford S."/>
        </authorList>
    </citation>
    <scope>NUCLEOTIDE SEQUENCE</scope>
</reference>
<dbReference type="InterPro" id="IPR036084">
    <property type="entry name" value="Ser_inhib-like_sf"/>
</dbReference>
<dbReference type="Gene3D" id="2.10.25.10">
    <property type="entry name" value="Laminin"/>
    <property type="match status" value="2"/>
</dbReference>
<feature type="chain" id="PRO_5035782203" evidence="3">
    <location>
        <begin position="19"/>
        <end position="145"/>
    </location>
</feature>
<feature type="domain" description="TIL" evidence="4">
    <location>
        <begin position="91"/>
        <end position="138"/>
    </location>
</feature>
<feature type="signal peptide" evidence="3">
    <location>
        <begin position="1"/>
        <end position="18"/>
    </location>
</feature>
<keyword evidence="2" id="KW-1015">Disulfide bond</keyword>
<dbReference type="InterPro" id="IPR002919">
    <property type="entry name" value="TIL_dom"/>
</dbReference>
<evidence type="ECO:0000259" key="4">
    <source>
        <dbReference type="Pfam" id="PF01826"/>
    </source>
</evidence>
<gene>
    <name evidence="5" type="ORF">PLXY2_LOCUS7716</name>
</gene>
<dbReference type="EMBL" id="CAJHNJ030000027">
    <property type="protein sequence ID" value="CAG9122579.1"/>
    <property type="molecule type" value="Genomic_DNA"/>
</dbReference>
<evidence type="ECO:0000256" key="2">
    <source>
        <dbReference type="ARBA" id="ARBA00023157"/>
    </source>
</evidence>
<evidence type="ECO:0000256" key="1">
    <source>
        <dbReference type="ARBA" id="ARBA00022690"/>
    </source>
</evidence>
<dbReference type="CDD" id="cd19941">
    <property type="entry name" value="TIL"/>
    <property type="match status" value="1"/>
</dbReference>
<dbReference type="SUPFAM" id="SSF57567">
    <property type="entry name" value="Serine protease inhibitors"/>
    <property type="match status" value="2"/>
</dbReference>
<comment type="caution">
    <text evidence="5">The sequence shown here is derived from an EMBL/GenBank/DDBJ whole genome shotgun (WGS) entry which is preliminary data.</text>
</comment>
<dbReference type="Proteomes" id="UP000653454">
    <property type="component" value="Unassembled WGS sequence"/>
</dbReference>
<organism evidence="5 6">
    <name type="scientific">Plutella xylostella</name>
    <name type="common">Diamondback moth</name>
    <name type="synonym">Plutella maculipennis</name>
    <dbReference type="NCBI Taxonomy" id="51655"/>
    <lineage>
        <taxon>Eukaryota</taxon>
        <taxon>Metazoa</taxon>
        <taxon>Ecdysozoa</taxon>
        <taxon>Arthropoda</taxon>
        <taxon>Hexapoda</taxon>
        <taxon>Insecta</taxon>
        <taxon>Pterygota</taxon>
        <taxon>Neoptera</taxon>
        <taxon>Endopterygota</taxon>
        <taxon>Lepidoptera</taxon>
        <taxon>Glossata</taxon>
        <taxon>Ditrysia</taxon>
        <taxon>Yponomeutoidea</taxon>
        <taxon>Plutellidae</taxon>
        <taxon>Plutella</taxon>
    </lineage>
</organism>
<accession>A0A8S4F305</accession>
<sequence>MKNIQVLLVLVSAVAINACGINEVETSCDDGRIATCKYRFSVNPPCVGDGSTGVSCICAPNYYKHDNGTCVPANECSPPHCGKYEVAKIGEQCGPACEGTCQNRGNPGPCSGVCTDGCFCKPNFVREVDGSCVPLPSCKNIIYDK</sequence>